<dbReference type="NCBIfam" id="TIGR02258">
    <property type="entry name" value="2_5_ligase"/>
    <property type="match status" value="1"/>
</dbReference>
<feature type="active site" description="Proton donor" evidence="2">
    <location>
        <position position="35"/>
    </location>
</feature>
<dbReference type="Pfam" id="PF02834">
    <property type="entry name" value="LigT_PEase"/>
    <property type="match status" value="2"/>
</dbReference>
<comment type="similarity">
    <text evidence="2">Belongs to the 2H phosphoesterase superfamily. ThpR family.</text>
</comment>
<evidence type="ECO:0000313" key="4">
    <source>
        <dbReference type="EMBL" id="NCN65080.1"/>
    </source>
</evidence>
<comment type="caution">
    <text evidence="4">The sequence shown here is derived from an EMBL/GenBank/DDBJ whole genome shotgun (WGS) entry which is preliminary data.</text>
</comment>
<dbReference type="PANTHER" id="PTHR35561">
    <property type="entry name" value="RNA 2',3'-CYCLIC PHOSPHODIESTERASE"/>
    <property type="match status" value="1"/>
</dbReference>
<proteinExistence type="inferred from homology"/>
<dbReference type="SUPFAM" id="SSF55144">
    <property type="entry name" value="LigT-like"/>
    <property type="match status" value="1"/>
</dbReference>
<organism evidence="4 6">
    <name type="scientific">Candidatus Altarchaeum hamiconexum</name>
    <dbReference type="NCBI Taxonomy" id="1803513"/>
    <lineage>
        <taxon>Archaea</taxon>
        <taxon>Candidatus Altarchaeota</taxon>
        <taxon>Candidatus Altiarchaeia</taxon>
        <taxon>Candidatus Altarchaeales</taxon>
        <taxon>Candidatus Altarchaeaceae</taxon>
        <taxon>Candidatus Altarchaeum</taxon>
    </lineage>
</organism>
<dbReference type="InterPro" id="IPR009097">
    <property type="entry name" value="Cyclic_Pdiesterase"/>
</dbReference>
<dbReference type="EMBL" id="JAACVF010000081">
    <property type="protein sequence ID" value="NCN65080.1"/>
    <property type="molecule type" value="Genomic_DNA"/>
</dbReference>
<name>A0A8J7YZ92_9ARCH</name>
<comment type="function">
    <text evidence="2">Hydrolyzes RNA 2',3'-cyclic phosphodiester to an RNA 2'-phosphomonoester.</text>
</comment>
<dbReference type="GO" id="GO:0004113">
    <property type="term" value="F:2',3'-cyclic-nucleotide 3'-phosphodiesterase activity"/>
    <property type="evidence" value="ECO:0007669"/>
    <property type="project" value="InterPro"/>
</dbReference>
<gene>
    <name evidence="4" type="primary">thpR</name>
    <name evidence="5" type="ORF">GW779_02935</name>
    <name evidence="4" type="ORF">GW910_03270</name>
</gene>
<dbReference type="PANTHER" id="PTHR35561:SF1">
    <property type="entry name" value="RNA 2',3'-CYCLIC PHOSPHODIESTERASE"/>
    <property type="match status" value="1"/>
</dbReference>
<feature type="active site" description="Proton acceptor" evidence="2">
    <location>
        <position position="121"/>
    </location>
</feature>
<dbReference type="HAMAP" id="MF_01940">
    <property type="entry name" value="RNA_CPDase"/>
    <property type="match status" value="1"/>
</dbReference>
<dbReference type="InterPro" id="IPR004175">
    <property type="entry name" value="RNA_CPDase"/>
</dbReference>
<dbReference type="GO" id="GO:0008664">
    <property type="term" value="F:RNA 2',3'-cyclic 3'-phosphodiesterase activity"/>
    <property type="evidence" value="ECO:0007669"/>
    <property type="project" value="UniProtKB-EC"/>
</dbReference>
<reference evidence="4" key="1">
    <citation type="submission" date="2019-11" db="EMBL/GenBank/DDBJ databases">
        <title>Lipid analysis of CO2-rich subsurface aquifers suggests an autotrophy-based deep biosphere with lysolipids enriched in CPR bacteria.</title>
        <authorList>
            <person name="Probst A.J."/>
            <person name="Elling F.J."/>
            <person name="Castelle C.J."/>
            <person name="Zhu Q."/>
            <person name="Elvert M."/>
            <person name="Birarda G."/>
            <person name="Holman H.-Y."/>
            <person name="Lane K.R."/>
            <person name="Ladd B."/>
            <person name="Ryan M.C."/>
            <person name="Woyke T."/>
            <person name="Hinrichs K.-U."/>
            <person name="Banfield J.F."/>
        </authorList>
    </citation>
    <scope>NUCLEOTIDE SEQUENCE</scope>
    <source>
        <strain evidence="4">CG_2015-01_33_1645</strain>
        <strain evidence="5">CG_2015-04_33_537</strain>
    </source>
</reference>
<dbReference type="Gene3D" id="3.90.1140.10">
    <property type="entry name" value="Cyclic phosphodiesterase"/>
    <property type="match status" value="1"/>
</dbReference>
<protein>
    <recommendedName>
        <fullName evidence="2">RNA 2',3'-cyclic phosphodiesterase</fullName>
        <shortName evidence="2">RNA 2',3'-CPDase</shortName>
        <ecNumber evidence="2">3.1.4.58</ecNumber>
    </recommendedName>
</protein>
<feature type="domain" description="Phosphoesterase HXTX" evidence="3">
    <location>
        <begin position="89"/>
        <end position="170"/>
    </location>
</feature>
<dbReference type="EMBL" id="JAACQH010000050">
    <property type="protein sequence ID" value="NCS91362.1"/>
    <property type="molecule type" value="Genomic_DNA"/>
</dbReference>
<evidence type="ECO:0000313" key="6">
    <source>
        <dbReference type="Proteomes" id="UP000768163"/>
    </source>
</evidence>
<sequence length="180" mass="20859">MRAFISINIPNPISVNFEGFKNHVKFKAVDAQNIHLTFKFLGEITPKDAEEISNALNFIENERKFKISLKEVSAFPNEKYVRVLCIGVAEGNRKICELQKKIDDALFSKFKFFPEKDFVPHLTIARVKYVHDKAALKAFIEKYNDFEFLKFTAEKVSLMQSELRTEGPIYSEIKAFLLKD</sequence>
<keyword evidence="1 2" id="KW-0378">Hydrolase</keyword>
<evidence type="ECO:0000313" key="5">
    <source>
        <dbReference type="EMBL" id="NCS91362.1"/>
    </source>
</evidence>
<evidence type="ECO:0000256" key="2">
    <source>
        <dbReference type="HAMAP-Rule" id="MF_01940"/>
    </source>
</evidence>
<dbReference type="InterPro" id="IPR014051">
    <property type="entry name" value="Phosphoesterase_HXTX"/>
</dbReference>
<dbReference type="Proteomes" id="UP000738826">
    <property type="component" value="Unassembled WGS sequence"/>
</dbReference>
<evidence type="ECO:0000259" key="3">
    <source>
        <dbReference type="Pfam" id="PF02834"/>
    </source>
</evidence>
<dbReference type="Proteomes" id="UP000768163">
    <property type="component" value="Unassembled WGS sequence"/>
</dbReference>
<evidence type="ECO:0000256" key="1">
    <source>
        <dbReference type="ARBA" id="ARBA00022801"/>
    </source>
</evidence>
<feature type="short sequence motif" description="HXTX 1" evidence="2">
    <location>
        <begin position="35"/>
        <end position="38"/>
    </location>
</feature>
<accession>A0A8J7YZ92</accession>
<feature type="domain" description="Phosphoesterase HXTX" evidence="3">
    <location>
        <begin position="17"/>
        <end position="84"/>
    </location>
</feature>
<dbReference type="EC" id="3.1.4.58" evidence="2"/>
<dbReference type="AlphaFoldDB" id="A0A8J7YZ92"/>
<feature type="short sequence motif" description="HXTX 2" evidence="2">
    <location>
        <begin position="121"/>
        <end position="124"/>
    </location>
</feature>
<comment type="catalytic activity">
    <reaction evidence="2">
        <text>a 3'-end 2',3'-cyclophospho-ribonucleotide-RNA + H2O = a 3'-end 2'-phospho-ribonucleotide-RNA + H(+)</text>
        <dbReference type="Rhea" id="RHEA:11828"/>
        <dbReference type="Rhea" id="RHEA-COMP:10464"/>
        <dbReference type="Rhea" id="RHEA-COMP:17353"/>
        <dbReference type="ChEBI" id="CHEBI:15377"/>
        <dbReference type="ChEBI" id="CHEBI:15378"/>
        <dbReference type="ChEBI" id="CHEBI:83064"/>
        <dbReference type="ChEBI" id="CHEBI:173113"/>
        <dbReference type="EC" id="3.1.4.58"/>
    </reaction>
</comment>